<organism evidence="1 2">
    <name type="scientific">Desulfocucumis palustris</name>
    <dbReference type="NCBI Taxonomy" id="1898651"/>
    <lineage>
        <taxon>Bacteria</taxon>
        <taxon>Bacillati</taxon>
        <taxon>Bacillota</taxon>
        <taxon>Clostridia</taxon>
        <taxon>Eubacteriales</taxon>
        <taxon>Desulfocucumaceae</taxon>
        <taxon>Desulfocucumis</taxon>
    </lineage>
</organism>
<keyword evidence="2" id="KW-1185">Reference proteome</keyword>
<proteinExistence type="predicted"/>
<name>A0A2L2X825_9FIRM</name>
<sequence length="39" mass="4509">MAGLMRFPRYRKMMVAETNTCFDGRYGLSLLEGEIASHR</sequence>
<gene>
    <name evidence="1" type="ORF">DCCM_0509</name>
</gene>
<dbReference type="EMBL" id="BFAV01000025">
    <property type="protein sequence ID" value="GBF32315.1"/>
    <property type="molecule type" value="Genomic_DNA"/>
</dbReference>
<comment type="caution">
    <text evidence="1">The sequence shown here is derived from an EMBL/GenBank/DDBJ whole genome shotgun (WGS) entry which is preliminary data.</text>
</comment>
<reference evidence="2" key="1">
    <citation type="submission" date="2018-02" db="EMBL/GenBank/DDBJ databases">
        <title>Genome sequence of Desulfocucumis palustris strain NAW-5.</title>
        <authorList>
            <person name="Watanabe M."/>
            <person name="Kojima H."/>
            <person name="Fukui M."/>
        </authorList>
    </citation>
    <scope>NUCLEOTIDE SEQUENCE [LARGE SCALE GENOMIC DNA]</scope>
    <source>
        <strain evidence="2">NAW-5</strain>
    </source>
</reference>
<dbReference type="AlphaFoldDB" id="A0A2L2X825"/>
<evidence type="ECO:0000313" key="2">
    <source>
        <dbReference type="Proteomes" id="UP000239549"/>
    </source>
</evidence>
<dbReference type="Proteomes" id="UP000239549">
    <property type="component" value="Unassembled WGS sequence"/>
</dbReference>
<accession>A0A2L2X825</accession>
<protein>
    <submittedName>
        <fullName evidence="1">Uncharacterized protein</fullName>
    </submittedName>
</protein>
<evidence type="ECO:0000313" key="1">
    <source>
        <dbReference type="EMBL" id="GBF32315.1"/>
    </source>
</evidence>